<keyword evidence="4" id="KW-0479">Metal-binding</keyword>
<dbReference type="EMBL" id="SGIU01000001">
    <property type="protein sequence ID" value="TAI49392.1"/>
    <property type="molecule type" value="Genomic_DNA"/>
</dbReference>
<feature type="transmembrane region" description="Helical" evidence="12">
    <location>
        <begin position="288"/>
        <end position="306"/>
    </location>
</feature>
<feature type="transmembrane region" description="Helical" evidence="12">
    <location>
        <begin position="173"/>
        <end position="194"/>
    </location>
</feature>
<keyword evidence="3 12" id="KW-0812">Transmembrane</keyword>
<dbReference type="Pfam" id="PF02628">
    <property type="entry name" value="COX15-CtaA"/>
    <property type="match status" value="1"/>
</dbReference>
<keyword evidence="2" id="KW-1003">Cell membrane</keyword>
<proteinExistence type="predicted"/>
<dbReference type="GO" id="GO:0046872">
    <property type="term" value="F:metal ion binding"/>
    <property type="evidence" value="ECO:0007669"/>
    <property type="project" value="UniProtKB-KW"/>
</dbReference>
<evidence type="ECO:0000256" key="1">
    <source>
        <dbReference type="ARBA" id="ARBA00004141"/>
    </source>
</evidence>
<dbReference type="PANTHER" id="PTHR35457:SF1">
    <property type="entry name" value="HEME A SYNTHASE"/>
    <property type="match status" value="1"/>
</dbReference>
<dbReference type="InterPro" id="IPR050450">
    <property type="entry name" value="COX15/CtaA_HemeA_synthase"/>
</dbReference>
<comment type="pathway">
    <text evidence="11">Porphyrin-containing compound metabolism.</text>
</comment>
<feature type="transmembrane region" description="Helical" evidence="12">
    <location>
        <begin position="143"/>
        <end position="167"/>
    </location>
</feature>
<keyword evidence="10" id="KW-1015">Disulfide bond</keyword>
<dbReference type="GO" id="GO:0016020">
    <property type="term" value="C:membrane"/>
    <property type="evidence" value="ECO:0007669"/>
    <property type="project" value="UniProtKB-SubCell"/>
</dbReference>
<feature type="transmembrane region" description="Helical" evidence="12">
    <location>
        <begin position="318"/>
        <end position="335"/>
    </location>
</feature>
<evidence type="ECO:0000256" key="6">
    <source>
        <dbReference type="ARBA" id="ARBA00023002"/>
    </source>
</evidence>
<evidence type="ECO:0000256" key="8">
    <source>
        <dbReference type="ARBA" id="ARBA00023133"/>
    </source>
</evidence>
<organism evidence="13 14">
    <name type="scientific">Flagellimonas allohymeniacidonis</name>
    <dbReference type="NCBI Taxonomy" id="2517819"/>
    <lineage>
        <taxon>Bacteria</taxon>
        <taxon>Pseudomonadati</taxon>
        <taxon>Bacteroidota</taxon>
        <taxon>Flavobacteriia</taxon>
        <taxon>Flavobacteriales</taxon>
        <taxon>Flavobacteriaceae</taxon>
        <taxon>Flagellimonas</taxon>
    </lineage>
</organism>
<feature type="transmembrane region" description="Helical" evidence="12">
    <location>
        <begin position="12"/>
        <end position="30"/>
    </location>
</feature>
<reference evidence="13 14" key="1">
    <citation type="submission" date="2019-02" db="EMBL/GenBank/DDBJ databases">
        <title>Draft genome sequence of Muricauda sp. 176CP4-71.</title>
        <authorList>
            <person name="Park J.-S."/>
        </authorList>
    </citation>
    <scope>NUCLEOTIDE SEQUENCE [LARGE SCALE GENOMIC DNA]</scope>
    <source>
        <strain evidence="13 14">176CP4-71</strain>
    </source>
</reference>
<dbReference type="OrthoDB" id="1447144at2"/>
<dbReference type="RefSeq" id="WP_130611194.1">
    <property type="nucleotide sequence ID" value="NZ_SGIU01000001.1"/>
</dbReference>
<dbReference type="AlphaFoldDB" id="A0A4Q8QFS8"/>
<evidence type="ECO:0000256" key="2">
    <source>
        <dbReference type="ARBA" id="ARBA00022475"/>
    </source>
</evidence>
<keyword evidence="6" id="KW-0560">Oxidoreductase</keyword>
<evidence type="ECO:0000256" key="4">
    <source>
        <dbReference type="ARBA" id="ARBA00022723"/>
    </source>
</evidence>
<dbReference type="GO" id="GO:0006784">
    <property type="term" value="P:heme A biosynthetic process"/>
    <property type="evidence" value="ECO:0007669"/>
    <property type="project" value="InterPro"/>
</dbReference>
<evidence type="ECO:0000313" key="13">
    <source>
        <dbReference type="EMBL" id="TAI49392.1"/>
    </source>
</evidence>
<evidence type="ECO:0000256" key="7">
    <source>
        <dbReference type="ARBA" id="ARBA00023004"/>
    </source>
</evidence>
<gene>
    <name evidence="13" type="ORF">EW142_06230</name>
</gene>
<keyword evidence="5 12" id="KW-1133">Transmembrane helix</keyword>
<sequence length="344" mass="39374">MKLSFRKLAKISLVLVYLVIVAGAVVRMTGSGMGCPDWPKCFGYYIPPTDEQTLLWEPNREFEKGQVIIKEEQLLVANTNFTSTETFTDSHWDLYTKHDYAIFNVWHTWIEYINRLFGALAGLAVLLLAIFSLKYWSTKKRIVLLSWLTVFGMGFQAWLGATVVYSVLEPVKITLHMVMALVIVAMLLYIIHLSKVTHKKLQVAKSLQYLMGFALVLTLVQIVLGTQVRQFVDEQIDLVGEQMKDLWLKDPTFQFYVHRSFSILVFALNAYLWYAVRKRKLPLNQMNWVMGLIGLEILTGIAMYYIDFPFGSQPAHLVLASILFGAQFSLVLDVINPRTTPKTS</sequence>
<protein>
    <submittedName>
        <fullName evidence="13">Heme A synthase</fullName>
    </submittedName>
</protein>
<evidence type="ECO:0000256" key="9">
    <source>
        <dbReference type="ARBA" id="ARBA00023136"/>
    </source>
</evidence>
<evidence type="ECO:0000313" key="14">
    <source>
        <dbReference type="Proteomes" id="UP000291981"/>
    </source>
</evidence>
<keyword evidence="14" id="KW-1185">Reference proteome</keyword>
<feature type="transmembrane region" description="Helical" evidence="12">
    <location>
        <begin position="206"/>
        <end position="224"/>
    </location>
</feature>
<keyword evidence="8" id="KW-0350">Heme biosynthesis</keyword>
<accession>A0A4Q8QFS8</accession>
<evidence type="ECO:0000256" key="10">
    <source>
        <dbReference type="ARBA" id="ARBA00023157"/>
    </source>
</evidence>
<evidence type="ECO:0000256" key="5">
    <source>
        <dbReference type="ARBA" id="ARBA00022989"/>
    </source>
</evidence>
<evidence type="ECO:0000256" key="12">
    <source>
        <dbReference type="SAM" id="Phobius"/>
    </source>
</evidence>
<comment type="subcellular location">
    <subcellularLocation>
        <location evidence="1">Membrane</location>
        <topology evidence="1">Multi-pass membrane protein</topology>
    </subcellularLocation>
</comment>
<dbReference type="Proteomes" id="UP000291981">
    <property type="component" value="Unassembled WGS sequence"/>
</dbReference>
<keyword evidence="7" id="KW-0408">Iron</keyword>
<evidence type="ECO:0000256" key="11">
    <source>
        <dbReference type="ARBA" id="ARBA00023444"/>
    </source>
</evidence>
<feature type="transmembrane region" description="Helical" evidence="12">
    <location>
        <begin position="256"/>
        <end position="276"/>
    </location>
</feature>
<dbReference type="GO" id="GO:0016491">
    <property type="term" value="F:oxidoreductase activity"/>
    <property type="evidence" value="ECO:0007669"/>
    <property type="project" value="UniProtKB-KW"/>
</dbReference>
<dbReference type="InterPro" id="IPR003780">
    <property type="entry name" value="COX15/CtaA_fam"/>
</dbReference>
<feature type="transmembrane region" description="Helical" evidence="12">
    <location>
        <begin position="112"/>
        <end position="131"/>
    </location>
</feature>
<dbReference type="PANTHER" id="PTHR35457">
    <property type="entry name" value="HEME A SYNTHASE"/>
    <property type="match status" value="1"/>
</dbReference>
<name>A0A4Q8QFS8_9FLAO</name>
<keyword evidence="9 12" id="KW-0472">Membrane</keyword>
<evidence type="ECO:0000256" key="3">
    <source>
        <dbReference type="ARBA" id="ARBA00022692"/>
    </source>
</evidence>
<comment type="caution">
    <text evidence="13">The sequence shown here is derived from an EMBL/GenBank/DDBJ whole genome shotgun (WGS) entry which is preliminary data.</text>
</comment>